<name>A0A1Y0SV32_9CAUD</name>
<organism evidence="1 2">
    <name type="scientific">Pseudomonas phage Noxifer</name>
    <dbReference type="NCBI Taxonomy" id="2006684"/>
    <lineage>
        <taxon>Viruses</taxon>
        <taxon>Duplodnaviria</taxon>
        <taxon>Heunggongvirae</taxon>
        <taxon>Uroviricota</taxon>
        <taxon>Caudoviricetes</taxon>
        <taxon>Chimalliviridae</taxon>
        <taxon>Noxifervirus</taxon>
        <taxon>Noxifervirus noxifer</taxon>
    </lineage>
</organism>
<dbReference type="EMBL" id="MF063068">
    <property type="protein sequence ID" value="ARV77260.1"/>
    <property type="molecule type" value="Genomic_DNA"/>
</dbReference>
<proteinExistence type="predicted"/>
<dbReference type="Proteomes" id="UP000224829">
    <property type="component" value="Segment"/>
</dbReference>
<reference evidence="1 2" key="1">
    <citation type="submission" date="2017-05" db="EMBL/GenBank/DDBJ databases">
        <authorList>
            <person name="Song R."/>
            <person name="Chenine A.L."/>
            <person name="Ruprecht R.M."/>
        </authorList>
    </citation>
    <scope>NUCLEOTIDE SEQUENCE [LARGE SCALE GENOMIC DNA]</scope>
</reference>
<gene>
    <name evidence="1" type="ORF">NOXIFER_90</name>
</gene>
<dbReference type="OrthoDB" id="8565at10239"/>
<keyword evidence="2" id="KW-1185">Reference proteome</keyword>
<accession>A0A1Y0SV32</accession>
<protein>
    <submittedName>
        <fullName evidence="1">Virion structural protein</fullName>
    </submittedName>
</protein>
<evidence type="ECO:0000313" key="2">
    <source>
        <dbReference type="Proteomes" id="UP000224829"/>
    </source>
</evidence>
<sequence>MPLPAGAIPLAMSVAKSTGAAIAANAATSAVGALVQAVRNGTDISSLADLSRPARVEPLVLVEQTLQNQPYMENVMKFGLTNFTAYYLQAFNMLMNVGRIETLKVFDSLNPNRNYGMGQGALLQGTILSNEHFDNGLPSLEDYDQPVVPGLIGTVSIEDFDGVQGNAKVDKLYEVESLSVGKLVNVELKDGDNTAKIPVLIRLQSTTVKTDIMSHIFTAGGRDSYGERFQLARAGLIRPIRDLIFGIDLLDEHRRALMGDTSGAYKAITDRRRNNVKKAAMSGVVSAADASNIAVITKSTAKLIGQKLYGKLETQAVRNRIFDNSYLLLLIVVDEQYENITVYHRGLDIPGQHTFKEIASAEKGRGQDITEVYKMILGAMGSNV</sequence>
<evidence type="ECO:0000313" key="1">
    <source>
        <dbReference type="EMBL" id="ARV77260.1"/>
    </source>
</evidence>